<dbReference type="Proteomes" id="UP001289374">
    <property type="component" value="Unassembled WGS sequence"/>
</dbReference>
<reference evidence="2" key="1">
    <citation type="submission" date="2020-06" db="EMBL/GenBank/DDBJ databases">
        <authorList>
            <person name="Li T."/>
            <person name="Hu X."/>
            <person name="Zhang T."/>
            <person name="Song X."/>
            <person name="Zhang H."/>
            <person name="Dai N."/>
            <person name="Sheng W."/>
            <person name="Hou X."/>
            <person name="Wei L."/>
        </authorList>
    </citation>
    <scope>NUCLEOTIDE SEQUENCE</scope>
    <source>
        <strain evidence="2">K16</strain>
        <tissue evidence="2">Leaf</tissue>
    </source>
</reference>
<dbReference type="PANTHER" id="PTHR33064:SF37">
    <property type="entry name" value="RIBONUCLEASE H"/>
    <property type="match status" value="1"/>
</dbReference>
<dbReference type="GO" id="GO:0004519">
    <property type="term" value="F:endonuclease activity"/>
    <property type="evidence" value="ECO:0007669"/>
    <property type="project" value="UniProtKB-KW"/>
</dbReference>
<dbReference type="GO" id="GO:0003964">
    <property type="term" value="F:RNA-directed DNA polymerase activity"/>
    <property type="evidence" value="ECO:0007669"/>
    <property type="project" value="UniProtKB-KW"/>
</dbReference>
<dbReference type="Pfam" id="PF00078">
    <property type="entry name" value="RVT_1"/>
    <property type="match status" value="1"/>
</dbReference>
<dbReference type="InterPro" id="IPR041577">
    <property type="entry name" value="RT_RNaseH_2"/>
</dbReference>
<evidence type="ECO:0000313" key="2">
    <source>
        <dbReference type="EMBL" id="KAK4403189.1"/>
    </source>
</evidence>
<dbReference type="Gene3D" id="3.30.70.270">
    <property type="match status" value="2"/>
</dbReference>
<protein>
    <submittedName>
        <fullName evidence="2">Enzymatic polyprotein</fullName>
    </submittedName>
</protein>
<evidence type="ECO:0000313" key="3">
    <source>
        <dbReference type="Proteomes" id="UP001289374"/>
    </source>
</evidence>
<dbReference type="InterPro" id="IPR043502">
    <property type="entry name" value="DNA/RNA_pol_sf"/>
</dbReference>
<accession>A0AAE2BZ84</accession>
<dbReference type="AlphaFoldDB" id="A0AAE2BZ84"/>
<dbReference type="PROSITE" id="PS50878">
    <property type="entry name" value="RT_POL"/>
    <property type="match status" value="1"/>
</dbReference>
<comment type="caution">
    <text evidence="2">The sequence shown here is derived from an EMBL/GenBank/DDBJ whole genome shotgun (WGS) entry which is preliminary data.</text>
</comment>
<organism evidence="2 3">
    <name type="scientific">Sesamum angolense</name>
    <dbReference type="NCBI Taxonomy" id="2727404"/>
    <lineage>
        <taxon>Eukaryota</taxon>
        <taxon>Viridiplantae</taxon>
        <taxon>Streptophyta</taxon>
        <taxon>Embryophyta</taxon>
        <taxon>Tracheophyta</taxon>
        <taxon>Spermatophyta</taxon>
        <taxon>Magnoliopsida</taxon>
        <taxon>eudicotyledons</taxon>
        <taxon>Gunneridae</taxon>
        <taxon>Pentapetalae</taxon>
        <taxon>asterids</taxon>
        <taxon>lamiids</taxon>
        <taxon>Lamiales</taxon>
        <taxon>Pedaliaceae</taxon>
        <taxon>Sesamum</taxon>
    </lineage>
</organism>
<gene>
    <name evidence="2" type="ORF">Sango_1059600</name>
</gene>
<proteinExistence type="predicted"/>
<dbReference type="InterPro" id="IPR051320">
    <property type="entry name" value="Viral_Replic_Matur_Polypro"/>
</dbReference>
<dbReference type="InterPro" id="IPR000477">
    <property type="entry name" value="RT_dom"/>
</dbReference>
<dbReference type="SUPFAM" id="SSF56672">
    <property type="entry name" value="DNA/RNA polymerases"/>
    <property type="match status" value="1"/>
</dbReference>
<feature type="domain" description="Reverse transcriptase" evidence="1">
    <location>
        <begin position="1"/>
        <end position="267"/>
    </location>
</feature>
<dbReference type="EMBL" id="JACGWL010000005">
    <property type="protein sequence ID" value="KAK4403189.1"/>
    <property type="molecule type" value="Genomic_DNA"/>
</dbReference>
<reference evidence="2" key="2">
    <citation type="journal article" date="2024" name="Plant">
        <title>Genomic evolution and insights into agronomic trait innovations of Sesamum species.</title>
        <authorList>
            <person name="Miao H."/>
            <person name="Wang L."/>
            <person name="Qu L."/>
            <person name="Liu H."/>
            <person name="Sun Y."/>
            <person name="Le M."/>
            <person name="Wang Q."/>
            <person name="Wei S."/>
            <person name="Zheng Y."/>
            <person name="Lin W."/>
            <person name="Duan Y."/>
            <person name="Cao H."/>
            <person name="Xiong S."/>
            <person name="Wang X."/>
            <person name="Wei L."/>
            <person name="Li C."/>
            <person name="Ma Q."/>
            <person name="Ju M."/>
            <person name="Zhao R."/>
            <person name="Li G."/>
            <person name="Mu C."/>
            <person name="Tian Q."/>
            <person name="Mei H."/>
            <person name="Zhang T."/>
            <person name="Gao T."/>
            <person name="Zhang H."/>
        </authorList>
    </citation>
    <scope>NUCLEOTIDE SEQUENCE</scope>
    <source>
        <strain evidence="2">K16</strain>
    </source>
</reference>
<dbReference type="GO" id="GO:0006508">
    <property type="term" value="P:proteolysis"/>
    <property type="evidence" value="ECO:0007669"/>
    <property type="project" value="UniProtKB-KW"/>
</dbReference>
<dbReference type="CDD" id="cd01647">
    <property type="entry name" value="RT_LTR"/>
    <property type="match status" value="1"/>
</dbReference>
<dbReference type="InterPro" id="IPR043128">
    <property type="entry name" value="Rev_trsase/Diguanyl_cyclase"/>
</dbReference>
<dbReference type="Gene3D" id="3.10.10.10">
    <property type="entry name" value="HIV Type 1 Reverse Transcriptase, subunit A, domain 1"/>
    <property type="match status" value="1"/>
</dbReference>
<name>A0AAE2BZ84_9LAMI</name>
<evidence type="ECO:0000259" key="1">
    <source>
        <dbReference type="PROSITE" id="PS50878"/>
    </source>
</evidence>
<keyword evidence="3" id="KW-1185">Reference proteome</keyword>
<dbReference type="PANTHER" id="PTHR33064">
    <property type="entry name" value="POL PROTEIN"/>
    <property type="match status" value="1"/>
</dbReference>
<dbReference type="Pfam" id="PF17919">
    <property type="entry name" value="RT_RNaseH_2"/>
    <property type="match status" value="1"/>
</dbReference>
<dbReference type="GO" id="GO:0004190">
    <property type="term" value="F:aspartic-type endopeptidase activity"/>
    <property type="evidence" value="ECO:0007669"/>
    <property type="project" value="UniProtKB-KW"/>
</dbReference>
<sequence>MLSLENVKRLIQRNFSENPLAWWDRNKIEATLKIKEECKYEYVRYKPIQMNMEDKKDMQIIIKEHISLGLIEPGISAYSSPGFLVRNHGEIKRGKPRLVINYQGINKILEFDGYYIASREHLIDCIKGAKVFSKFDCKSGFYQIKMENESKKFTAFSTPQGQYIWNVLPMGLANAPQIFQRKMDNLFKDYFEFMFVYIDDILIASKNMKKATIAVNKIEFLGILIDEAGIELQEHIVEKIRNFPDVLKDKKQLQSLLGVVNFAGIFIKDLAKYRKDFRPLLKETESAKWKWEEIHTQRVRELKQVCNNLPKLAIPQDEDELVVYTDANDYRWAAVLMKKTTTGEEPCRYTGGLFTEQQAQVWHINEKEFFAVWKAFKKWPLFLLAKEFTLKVDNTNVKAFLKINWNPKLRKLVLSDGKLNANIIVIILSLLNLMKMVLQIS</sequence>